<protein>
    <submittedName>
        <fullName evidence="1">Uncharacterized protein</fullName>
    </submittedName>
</protein>
<dbReference type="OrthoDB" id="45365at2759"/>
<dbReference type="InterPro" id="IPR009784">
    <property type="entry name" value="DUF1349"/>
</dbReference>
<keyword evidence="2" id="KW-1185">Reference proteome</keyword>
<dbReference type="Pfam" id="PF07081">
    <property type="entry name" value="DUF1349"/>
    <property type="match status" value="1"/>
</dbReference>
<dbReference type="HOGENOM" id="CLU_077442_2_0_1"/>
<organism evidence="1 2">
    <name type="scientific">[Torrubiella] hemipterigena</name>
    <dbReference type="NCBI Taxonomy" id="1531966"/>
    <lineage>
        <taxon>Eukaryota</taxon>
        <taxon>Fungi</taxon>
        <taxon>Dikarya</taxon>
        <taxon>Ascomycota</taxon>
        <taxon>Pezizomycotina</taxon>
        <taxon>Sordariomycetes</taxon>
        <taxon>Hypocreomycetidae</taxon>
        <taxon>Hypocreales</taxon>
        <taxon>Clavicipitaceae</taxon>
        <taxon>Clavicipitaceae incertae sedis</taxon>
        <taxon>'Torrubiella' clade</taxon>
    </lineage>
</organism>
<proteinExistence type="predicted"/>
<sequence>MAVSISTPFSIAAPANTDIWKLPPMHDVYNAPKYLLAKEPLTSFRSVSVTFTGNYIYQYDQAGLVLTMTNPDKPDARKWIKTGVEFYEGQPRLSTVCTDNFSDWSVAPAPHWEDIKCGKKAVTIEVEKEVGDDGSLYLWVNYVDELAKKTQLRQIGWVFGDNGGEGWDLEIAAMAARPEKSAPDSFHAQFTGASVTRHD</sequence>
<name>A0A0A1TN34_9HYPO</name>
<dbReference type="STRING" id="1531966.A0A0A1TN34"/>
<accession>A0A0A1TN34</accession>
<dbReference type="AlphaFoldDB" id="A0A0A1TN34"/>
<dbReference type="PANTHER" id="PTHR35332">
    <property type="entry name" value="REGULATION OF ENOLASE PROTEIN 1"/>
    <property type="match status" value="1"/>
</dbReference>
<evidence type="ECO:0000313" key="2">
    <source>
        <dbReference type="Proteomes" id="UP000039046"/>
    </source>
</evidence>
<dbReference type="Proteomes" id="UP000039046">
    <property type="component" value="Unassembled WGS sequence"/>
</dbReference>
<dbReference type="PANTHER" id="PTHR35332:SF2">
    <property type="entry name" value="REGULATION OF ENOLASE PROTEIN 1"/>
    <property type="match status" value="1"/>
</dbReference>
<evidence type="ECO:0000313" key="1">
    <source>
        <dbReference type="EMBL" id="CEJ92725.1"/>
    </source>
</evidence>
<dbReference type="EMBL" id="CDHN01000005">
    <property type="protein sequence ID" value="CEJ92725.1"/>
    <property type="molecule type" value="Genomic_DNA"/>
</dbReference>
<reference evidence="1 2" key="1">
    <citation type="journal article" date="2015" name="Genome Announc.">
        <title>Draft Genome Sequence and Gene Annotation of the Entomopathogenic Fungus Verticillium hemipterigenum.</title>
        <authorList>
            <person name="Horn F."/>
            <person name="Habel A."/>
            <person name="Scharf D.H."/>
            <person name="Dworschak J."/>
            <person name="Brakhage A.A."/>
            <person name="Guthke R."/>
            <person name="Hertweck C."/>
            <person name="Linde J."/>
        </authorList>
    </citation>
    <scope>NUCLEOTIDE SEQUENCE [LARGE SCALE GENOMIC DNA]</scope>
</reference>
<gene>
    <name evidence="1" type="ORF">VHEMI08358</name>
</gene>
<dbReference type="Gene3D" id="2.60.120.200">
    <property type="match status" value="1"/>
</dbReference>